<dbReference type="FunFam" id="3.40.50.10810:FF:000005">
    <property type="entry name" value="Photoperiod-independent early flowering 1"/>
    <property type="match status" value="1"/>
</dbReference>
<evidence type="ECO:0000256" key="16">
    <source>
        <dbReference type="SAM" id="MobiDB-lite"/>
    </source>
</evidence>
<protein>
    <recommendedName>
        <fullName evidence="4">DNA helicase</fullName>
        <ecNumber evidence="4">3.6.4.12</ecNumber>
    </recommendedName>
</protein>
<comment type="catalytic activity">
    <reaction evidence="15">
        <text>ATP + H2O = ADP + phosphate + H(+)</text>
        <dbReference type="Rhea" id="RHEA:13065"/>
        <dbReference type="ChEBI" id="CHEBI:15377"/>
        <dbReference type="ChEBI" id="CHEBI:15378"/>
        <dbReference type="ChEBI" id="CHEBI:30616"/>
        <dbReference type="ChEBI" id="CHEBI:43474"/>
        <dbReference type="ChEBI" id="CHEBI:456216"/>
        <dbReference type="EC" id="3.6.4.12"/>
    </reaction>
</comment>
<feature type="domain" description="HSA" evidence="19">
    <location>
        <begin position="365"/>
        <end position="460"/>
    </location>
</feature>
<dbReference type="EC" id="3.6.4.12" evidence="4"/>
<evidence type="ECO:0000256" key="8">
    <source>
        <dbReference type="ARBA" id="ARBA00022840"/>
    </source>
</evidence>
<accession>A0A8H6L6J8</accession>
<evidence type="ECO:0000256" key="7">
    <source>
        <dbReference type="ARBA" id="ARBA00022806"/>
    </source>
</evidence>
<dbReference type="Gene3D" id="1.20.120.850">
    <property type="entry name" value="SWI2/SNF2 ATPases, N-terminal domain"/>
    <property type="match status" value="1"/>
</dbReference>
<keyword evidence="6" id="KW-0378">Hydrolase</keyword>
<keyword evidence="11" id="KW-0238">DNA-binding</keyword>
<feature type="compositionally biased region" description="Polar residues" evidence="16">
    <location>
        <begin position="11"/>
        <end position="20"/>
    </location>
</feature>
<evidence type="ECO:0000256" key="12">
    <source>
        <dbReference type="ARBA" id="ARBA00023159"/>
    </source>
</evidence>
<dbReference type="Pfam" id="PF00176">
    <property type="entry name" value="SNF2-rel_dom"/>
    <property type="match status" value="1"/>
</dbReference>
<dbReference type="InterPro" id="IPR000330">
    <property type="entry name" value="SNF2_N"/>
</dbReference>
<evidence type="ECO:0000256" key="9">
    <source>
        <dbReference type="ARBA" id="ARBA00022853"/>
    </source>
</evidence>
<dbReference type="EMBL" id="JACCJC010000014">
    <property type="protein sequence ID" value="KAF6237529.1"/>
    <property type="molecule type" value="Genomic_DNA"/>
</dbReference>
<feature type="region of interest" description="Disordered" evidence="16">
    <location>
        <begin position="1660"/>
        <end position="1758"/>
    </location>
</feature>
<reference evidence="20 21" key="1">
    <citation type="journal article" date="2020" name="Genomics">
        <title>Complete, high-quality genomes from long-read metagenomic sequencing of two wolf lichen thalli reveals enigmatic genome architecture.</title>
        <authorList>
            <person name="McKenzie S.K."/>
            <person name="Walston R.F."/>
            <person name="Allen J.L."/>
        </authorList>
    </citation>
    <scope>NUCLEOTIDE SEQUENCE [LARGE SCALE GENOMIC DNA]</scope>
    <source>
        <strain evidence="20">WasteWater2</strain>
    </source>
</reference>
<evidence type="ECO:0000256" key="14">
    <source>
        <dbReference type="ARBA" id="ARBA00023242"/>
    </source>
</evidence>
<feature type="compositionally biased region" description="Basic residues" evidence="16">
    <location>
        <begin position="1669"/>
        <end position="1686"/>
    </location>
</feature>
<dbReference type="CDD" id="cd18793">
    <property type="entry name" value="SF2_C_SNF"/>
    <property type="match status" value="1"/>
</dbReference>
<evidence type="ECO:0000256" key="4">
    <source>
        <dbReference type="ARBA" id="ARBA00012551"/>
    </source>
</evidence>
<dbReference type="InterPro" id="IPR027417">
    <property type="entry name" value="P-loop_NTPase"/>
</dbReference>
<evidence type="ECO:0000256" key="2">
    <source>
        <dbReference type="ARBA" id="ARBA00009220"/>
    </source>
</evidence>
<dbReference type="PROSITE" id="PS51204">
    <property type="entry name" value="HSA"/>
    <property type="match status" value="1"/>
</dbReference>
<evidence type="ECO:0000256" key="1">
    <source>
        <dbReference type="ARBA" id="ARBA00004123"/>
    </source>
</evidence>
<feature type="compositionally biased region" description="Pro residues" evidence="16">
    <location>
        <begin position="1591"/>
        <end position="1608"/>
    </location>
</feature>
<dbReference type="PANTHER" id="PTHR45685:SF1">
    <property type="entry name" value="HELICASE SRCAP"/>
    <property type="match status" value="1"/>
</dbReference>
<dbReference type="PROSITE" id="PS51194">
    <property type="entry name" value="HELICASE_CTER"/>
    <property type="match status" value="1"/>
</dbReference>
<dbReference type="PANTHER" id="PTHR45685">
    <property type="entry name" value="HELICASE SRCAP-RELATED"/>
    <property type="match status" value="1"/>
</dbReference>
<dbReference type="InterPro" id="IPR014001">
    <property type="entry name" value="Helicase_ATP-bd"/>
</dbReference>
<keyword evidence="21" id="KW-1185">Reference proteome</keyword>
<keyword evidence="7" id="KW-0347">Helicase</keyword>
<dbReference type="Pfam" id="PF00271">
    <property type="entry name" value="Helicase_C"/>
    <property type="match status" value="1"/>
</dbReference>
<dbReference type="GO" id="GO:0003678">
    <property type="term" value="F:DNA helicase activity"/>
    <property type="evidence" value="ECO:0007669"/>
    <property type="project" value="UniProtKB-EC"/>
</dbReference>
<dbReference type="InterPro" id="IPR001650">
    <property type="entry name" value="Helicase_C-like"/>
</dbReference>
<dbReference type="GO" id="GO:0042393">
    <property type="term" value="F:histone binding"/>
    <property type="evidence" value="ECO:0007669"/>
    <property type="project" value="TreeGrafter"/>
</dbReference>
<evidence type="ECO:0000313" key="21">
    <source>
        <dbReference type="Proteomes" id="UP000578531"/>
    </source>
</evidence>
<dbReference type="PROSITE" id="PS00690">
    <property type="entry name" value="DEAH_ATP_HELICASE"/>
    <property type="match status" value="1"/>
</dbReference>
<dbReference type="GO" id="GO:0005524">
    <property type="term" value="F:ATP binding"/>
    <property type="evidence" value="ECO:0007669"/>
    <property type="project" value="UniProtKB-KW"/>
</dbReference>
<evidence type="ECO:0000256" key="13">
    <source>
        <dbReference type="ARBA" id="ARBA00023163"/>
    </source>
</evidence>
<evidence type="ECO:0000256" key="5">
    <source>
        <dbReference type="ARBA" id="ARBA00022741"/>
    </source>
</evidence>
<dbReference type="PROSITE" id="PS51192">
    <property type="entry name" value="HELICASE_ATP_BIND_1"/>
    <property type="match status" value="1"/>
</dbReference>
<evidence type="ECO:0000256" key="10">
    <source>
        <dbReference type="ARBA" id="ARBA00023015"/>
    </source>
</evidence>
<dbReference type="OrthoDB" id="372624at2759"/>
<dbReference type="SMART" id="SM00487">
    <property type="entry name" value="DEXDc"/>
    <property type="match status" value="1"/>
</dbReference>
<feature type="region of interest" description="Disordered" evidence="16">
    <location>
        <begin position="1"/>
        <end position="269"/>
    </location>
</feature>
<dbReference type="Gene3D" id="3.40.50.10810">
    <property type="entry name" value="Tandem AAA-ATPase domain"/>
    <property type="match status" value="1"/>
</dbReference>
<feature type="domain" description="Helicase ATP-binding" evidence="17">
    <location>
        <begin position="824"/>
        <end position="989"/>
    </location>
</feature>
<dbReference type="Gene3D" id="3.40.50.300">
    <property type="entry name" value="P-loop containing nucleotide triphosphate hydrolases"/>
    <property type="match status" value="1"/>
</dbReference>
<dbReference type="Pfam" id="PF07529">
    <property type="entry name" value="HSA"/>
    <property type="match status" value="1"/>
</dbReference>
<feature type="compositionally biased region" description="Polar residues" evidence="16">
    <location>
        <begin position="185"/>
        <end position="196"/>
    </location>
</feature>
<dbReference type="GO" id="GO:0000812">
    <property type="term" value="C:Swr1 complex"/>
    <property type="evidence" value="ECO:0007669"/>
    <property type="project" value="TreeGrafter"/>
</dbReference>
<feature type="compositionally biased region" description="Gly residues" evidence="16">
    <location>
        <begin position="517"/>
        <end position="528"/>
    </location>
</feature>
<keyword evidence="5" id="KW-0547">Nucleotide-binding</keyword>
<evidence type="ECO:0000259" key="17">
    <source>
        <dbReference type="PROSITE" id="PS51192"/>
    </source>
</evidence>
<dbReference type="InterPro" id="IPR002464">
    <property type="entry name" value="DNA/RNA_helicase_DEAH_CS"/>
</dbReference>
<keyword evidence="9" id="KW-0156">Chromatin regulator</keyword>
<keyword evidence="13" id="KW-0804">Transcription</keyword>
<dbReference type="InterPro" id="IPR049730">
    <property type="entry name" value="SNF2/RAD54-like_C"/>
</dbReference>
<dbReference type="SUPFAM" id="SSF52540">
    <property type="entry name" value="P-loop containing nucleoside triphosphate hydrolases"/>
    <property type="match status" value="2"/>
</dbReference>
<comment type="caution">
    <text evidence="20">The sequence shown here is derived from an EMBL/GenBank/DDBJ whole genome shotgun (WGS) entry which is preliminary data.</text>
</comment>
<dbReference type="FunFam" id="3.40.50.300:FF:000655">
    <property type="entry name" value="Protein PHOTOPERIOD-INDEPENDENT EARLY FLOWERING 1"/>
    <property type="match status" value="1"/>
</dbReference>
<feature type="compositionally biased region" description="Low complexity" evidence="16">
    <location>
        <begin position="150"/>
        <end position="162"/>
    </location>
</feature>
<evidence type="ECO:0000256" key="15">
    <source>
        <dbReference type="ARBA" id="ARBA00047995"/>
    </source>
</evidence>
<dbReference type="GO" id="GO:0006338">
    <property type="term" value="P:chromatin remodeling"/>
    <property type="evidence" value="ECO:0007669"/>
    <property type="project" value="UniProtKB-ARBA"/>
</dbReference>
<proteinExistence type="inferred from homology"/>
<feature type="domain" description="Helicase C-terminal" evidence="18">
    <location>
        <begin position="1364"/>
        <end position="1514"/>
    </location>
</feature>
<feature type="compositionally biased region" description="Polar residues" evidence="16">
    <location>
        <begin position="130"/>
        <end position="141"/>
    </location>
</feature>
<feature type="region of interest" description="Disordered" evidence="16">
    <location>
        <begin position="492"/>
        <end position="765"/>
    </location>
</feature>
<dbReference type="RefSeq" id="XP_037166853.1">
    <property type="nucleotide sequence ID" value="XM_037306343.1"/>
</dbReference>
<gene>
    <name evidence="20" type="ORF">HO173_004419</name>
</gene>
<feature type="compositionally biased region" description="Polar residues" evidence="16">
    <location>
        <begin position="574"/>
        <end position="584"/>
    </location>
</feature>
<feature type="compositionally biased region" description="Basic and acidic residues" evidence="16">
    <location>
        <begin position="50"/>
        <end position="59"/>
    </location>
</feature>
<dbReference type="SMART" id="SM00490">
    <property type="entry name" value="HELICc"/>
    <property type="match status" value="1"/>
</dbReference>
<feature type="compositionally biased region" description="Polar residues" evidence="16">
    <location>
        <begin position="240"/>
        <end position="256"/>
    </location>
</feature>
<evidence type="ECO:0000256" key="11">
    <source>
        <dbReference type="ARBA" id="ARBA00023125"/>
    </source>
</evidence>
<dbReference type="Proteomes" id="UP000578531">
    <property type="component" value="Unassembled WGS sequence"/>
</dbReference>
<comment type="subunit">
    <text evidence="3">Component of the SWR1 chromatin-remodeling complex.</text>
</comment>
<dbReference type="InterPro" id="IPR050520">
    <property type="entry name" value="INO80/SWR1_helicase"/>
</dbReference>
<evidence type="ECO:0000259" key="19">
    <source>
        <dbReference type="PROSITE" id="PS51204"/>
    </source>
</evidence>
<keyword evidence="14" id="KW-0539">Nucleus</keyword>
<feature type="compositionally biased region" description="Acidic residues" evidence="16">
    <location>
        <begin position="703"/>
        <end position="715"/>
    </location>
</feature>
<feature type="compositionally biased region" description="Pro residues" evidence="16">
    <location>
        <begin position="211"/>
        <end position="226"/>
    </location>
</feature>
<evidence type="ECO:0000259" key="18">
    <source>
        <dbReference type="PROSITE" id="PS51194"/>
    </source>
</evidence>
<feature type="compositionally biased region" description="Acidic residues" evidence="16">
    <location>
        <begin position="544"/>
        <end position="556"/>
    </location>
</feature>
<dbReference type="GeneID" id="59286084"/>
<evidence type="ECO:0000256" key="6">
    <source>
        <dbReference type="ARBA" id="ARBA00022801"/>
    </source>
</evidence>
<comment type="subcellular location">
    <subcellularLocation>
        <location evidence="1">Nucleus</location>
    </subcellularLocation>
</comment>
<feature type="compositionally biased region" description="Acidic residues" evidence="16">
    <location>
        <begin position="260"/>
        <end position="269"/>
    </location>
</feature>
<dbReference type="GO" id="GO:0003677">
    <property type="term" value="F:DNA binding"/>
    <property type="evidence" value="ECO:0007669"/>
    <property type="project" value="UniProtKB-KW"/>
</dbReference>
<dbReference type="GO" id="GO:0016887">
    <property type="term" value="F:ATP hydrolysis activity"/>
    <property type="evidence" value="ECO:0007669"/>
    <property type="project" value="TreeGrafter"/>
</dbReference>
<feature type="region of interest" description="Disordered" evidence="16">
    <location>
        <begin position="1579"/>
        <end position="1612"/>
    </location>
</feature>
<dbReference type="InterPro" id="IPR014012">
    <property type="entry name" value="HSA_dom"/>
</dbReference>
<comment type="similarity">
    <text evidence="2">Belongs to the SNF2/RAD54 helicase family. SWR1 subfamily.</text>
</comment>
<feature type="compositionally biased region" description="Polar residues" evidence="16">
    <location>
        <begin position="724"/>
        <end position="735"/>
    </location>
</feature>
<name>A0A8H6L6J8_9LECA</name>
<keyword evidence="12" id="KW-0010">Activator</keyword>
<keyword evidence="8" id="KW-0067">ATP-binding</keyword>
<sequence>MQTEAPLENGDASNHVNHQPNGLDHSTPPPQTLTEQLSHVNAEAFLENGDTPHGEDKGIDAPPNKKRKLTDPPTGKKSAPGSRPISPPWKKIAVEGPTSFVEEGRRKSSRTNYVPVELLPQANKRKTRAAINQGSPISSSKYGGAYKVSPLTTPAPTQTQTPSNAKRPQSAGKPAVNTVGRPPMKSSQPANATNSDDAPPPPKRSHKKKIQPPPESPIPSHSPQPSNPHQTRRAARRSEAGTTPSRTQGPTINGWHTNEEETGDNEEVEELVEVDPNQRFQRLSLTVRMPTVNVQHPGHVLPQRNYDSFKEWFEKEGRLGLEIGDPDPAMTERSASEEAHLRTRINEAANPGGLLSEDRCSLYKPEKFDPPPRQYTHHDRLVAHAVYFQKLLGQENAKHRRNAKECARMVADFVQRRELEKYKTWKQGQPKTEEEVCQEQYDAAKEVWQQIREDLKKKWAMVTEIVEANRLQKWQEEQERLGKEALNEVIDKSEGYMMKQRTRRTSRGSDEESGGDNASGGEGSGSGPEGDSEDEVNMSTSQSDSDEDQIAVDDDAGLTQEELRQKYATVPSLKESQPLDSKQPSGDHVSTDSPSDGQAPDETKSDPAIETDEPSSAPDLTHEEPPHSPVALDEVDDALMDDSDESTDMDDDMSDSDESSDEDESGDEQSADEEPAGLLGFFSKKQLQPDVESVDEEKHDASRDDDEASEDEAEEVSLIPDATQGPTPSATTSEEPYTEVRDKSALSITRPGRETEATTGANNELTISKAAEEKLPPSQDFRSLVQDTSLPTTPMSNNPSKTPIPSLLRGTLREYQHFGLDWLAGLYAAGTNGILADEMGLGKTIQTIALLAHLAVEHEVWGPHLIVVPTSVMLNWEMEFKKFLPGFKIITYYGTQEERRKKRQGWLDNEKWNVWITSYTLITNDQQIFKKKAWHYMILDEAHNIKNFQSLRWQTLLTFRTRARLLLTGTPLQNNLTELWSLLFFLMPADSAETGIGGFADLQEFTEWFRKPVEQILEHGRDVMDDDARAIVAKLHRVLRPFLLRRLKADVEKQMPGKYEHVVYCKLSKRQRYLYDGFMSRAQTRETLASGNTFSIMNALMQLRKVCNHPDLFETRQITTSFAMPKSAIADFEIKELLVRRRLLQDDPVSVVDLNTINLLPGANEEFSALETIQRQRVGALGAFRQFSSQQWARMDHNVPFDATSVKSTLASYASTAKYDTYERLRQAAYLTSLRSQRRPLYSRDKIERLRFGTKTLPHPPMPERRAQLSEWYSRMSPALQEMVLTMPERAKALETTVQKFACVTPSVVATDMAPLTLCGKGVEVVQSAKEVCPQDPFHEARMHLSIAFPDKRLLQYDCGKLQRLDTLLRTLQAGGHRALIFTQMTKVLDILEQFLNIHGHRYLRLDGATKVEQRQVLTERFNRDDRILAFILSSRSGGIGINLTGADTVIFYDLDWNPAMDKQCQDRCHRIGQTRDVHIYRLVSEYTIEANILRKANQKRMLDDVVIQEGEFTTDYFNNMSVKDMIGDEDLDDRDADANAAMDRVLGRGRGTGRVFEAVEDQEDIAAAQEAEKEIANEATEFDEKGPATPKTPGPATPGEMMPPPRPLQNDDVERTTTMEAADSGLANPADMLSQVAEEEVPSCDDFMLRFMEWEFEDIPVQPPVDKNKKKSKKGKELGHRRRYPSPRNPRSWMRIPGSRNGCSGGGAPDAGIVPVDPTPLGSGKGCSGVAAWRRRRSLGADAAGDEERGGARRRRS</sequence>
<evidence type="ECO:0000313" key="20">
    <source>
        <dbReference type="EMBL" id="KAF6237529.1"/>
    </source>
</evidence>
<evidence type="ECO:0000256" key="3">
    <source>
        <dbReference type="ARBA" id="ARBA00011826"/>
    </source>
</evidence>
<feature type="compositionally biased region" description="Acidic residues" evidence="16">
    <location>
        <begin position="633"/>
        <end position="675"/>
    </location>
</feature>
<organism evidence="20 21">
    <name type="scientific">Letharia columbiana</name>
    <dbReference type="NCBI Taxonomy" id="112416"/>
    <lineage>
        <taxon>Eukaryota</taxon>
        <taxon>Fungi</taxon>
        <taxon>Dikarya</taxon>
        <taxon>Ascomycota</taxon>
        <taxon>Pezizomycotina</taxon>
        <taxon>Lecanoromycetes</taxon>
        <taxon>OSLEUM clade</taxon>
        <taxon>Lecanoromycetidae</taxon>
        <taxon>Lecanorales</taxon>
        <taxon>Lecanorineae</taxon>
        <taxon>Parmeliaceae</taxon>
        <taxon>Letharia</taxon>
    </lineage>
</organism>
<keyword evidence="10" id="KW-0805">Transcription regulation</keyword>
<dbReference type="InterPro" id="IPR038718">
    <property type="entry name" value="SNF2-like_sf"/>
</dbReference>